<keyword evidence="2" id="KW-1185">Reference proteome</keyword>
<dbReference type="EMBL" id="JBHTON010000053">
    <property type="protein sequence ID" value="MFD1486064.1"/>
    <property type="molecule type" value="Genomic_DNA"/>
</dbReference>
<organism evidence="1 2">
    <name type="scientific">Lacticaseibacillus baoqingensis</name>
    <dbReference type="NCBI Taxonomy" id="2486013"/>
    <lineage>
        <taxon>Bacteria</taxon>
        <taxon>Bacillati</taxon>
        <taxon>Bacillota</taxon>
        <taxon>Bacilli</taxon>
        <taxon>Lactobacillales</taxon>
        <taxon>Lactobacillaceae</taxon>
        <taxon>Lacticaseibacillus</taxon>
    </lineage>
</organism>
<dbReference type="InterPro" id="IPR036412">
    <property type="entry name" value="HAD-like_sf"/>
</dbReference>
<dbReference type="InterPro" id="IPR006379">
    <property type="entry name" value="HAD-SF_hydro_IIB"/>
</dbReference>
<dbReference type="GO" id="GO:0050308">
    <property type="term" value="F:sugar-phosphatase activity"/>
    <property type="evidence" value="ECO:0007669"/>
    <property type="project" value="UniProtKB-EC"/>
</dbReference>
<dbReference type="CDD" id="cd07516">
    <property type="entry name" value="HAD_Pase"/>
    <property type="match status" value="1"/>
</dbReference>
<reference evidence="2" key="1">
    <citation type="journal article" date="2019" name="Int. J. Syst. Evol. Microbiol.">
        <title>The Global Catalogue of Microorganisms (GCM) 10K type strain sequencing project: providing services to taxonomists for standard genome sequencing and annotation.</title>
        <authorList>
            <consortium name="The Broad Institute Genomics Platform"/>
            <consortium name="The Broad Institute Genome Sequencing Center for Infectious Disease"/>
            <person name="Wu L."/>
            <person name="Ma J."/>
        </authorList>
    </citation>
    <scope>NUCLEOTIDE SEQUENCE [LARGE SCALE GENOMIC DNA]</scope>
    <source>
        <strain evidence="2">CCM 8903</strain>
    </source>
</reference>
<accession>A0ABW4EBC6</accession>
<gene>
    <name evidence="1" type="primary">yidA</name>
    <name evidence="1" type="ORF">ACFQ5J_12600</name>
</gene>
<dbReference type="InterPro" id="IPR000150">
    <property type="entry name" value="Cof"/>
</dbReference>
<dbReference type="InterPro" id="IPR023214">
    <property type="entry name" value="HAD_sf"/>
</dbReference>
<dbReference type="SFLD" id="SFLDG01144">
    <property type="entry name" value="C2.B.4:_PGP_Like"/>
    <property type="match status" value="1"/>
</dbReference>
<dbReference type="Gene3D" id="3.30.1240.10">
    <property type="match status" value="1"/>
</dbReference>
<dbReference type="SFLD" id="SFLDS00003">
    <property type="entry name" value="Haloacid_Dehalogenase"/>
    <property type="match status" value="1"/>
</dbReference>
<dbReference type="PROSITE" id="PS01228">
    <property type="entry name" value="COF_1"/>
    <property type="match status" value="1"/>
</dbReference>
<protein>
    <submittedName>
        <fullName evidence="1">Sugar-phosphatase</fullName>
        <ecNumber evidence="1">3.1.3.23</ecNumber>
    </submittedName>
</protein>
<dbReference type="SUPFAM" id="SSF56784">
    <property type="entry name" value="HAD-like"/>
    <property type="match status" value="1"/>
</dbReference>
<dbReference type="SFLD" id="SFLDG01140">
    <property type="entry name" value="C2.B:_Phosphomannomutase_and_P"/>
    <property type="match status" value="1"/>
</dbReference>
<proteinExistence type="predicted"/>
<dbReference type="RefSeq" id="WP_125750075.1">
    <property type="nucleotide sequence ID" value="NZ_JBHTON010000053.1"/>
</dbReference>
<dbReference type="Proteomes" id="UP001597252">
    <property type="component" value="Unassembled WGS sequence"/>
</dbReference>
<dbReference type="Gene3D" id="3.40.50.1000">
    <property type="entry name" value="HAD superfamily/HAD-like"/>
    <property type="match status" value="1"/>
</dbReference>
<dbReference type="NCBIfam" id="NF007806">
    <property type="entry name" value="PRK10513.1"/>
    <property type="match status" value="1"/>
</dbReference>
<dbReference type="NCBIfam" id="TIGR01484">
    <property type="entry name" value="HAD-SF-IIB"/>
    <property type="match status" value="1"/>
</dbReference>
<dbReference type="NCBIfam" id="TIGR00099">
    <property type="entry name" value="Cof-subfamily"/>
    <property type="match status" value="1"/>
</dbReference>
<sequence>MHIKLIAIDMDGTLLNEHNTLTPATIAAVKAAKQQGIKVVLCSGRPLTGLQQFFAPLGLIDAGDYAITFNGAMVQEADTGQVLLEHTLTYPDFRQLMQLAQDIGVHVHAEDAAKMYTPNADISKYTVREAYLVDMPLFYRQPETFAVDKQFAKVMLIDEPDLLTQAQKQIPQHFFDDYYFVHSEPYFLEALNKNANKGNAVMDLAKRLGYDASQVMAIGDQANDLPMIKAAGLGVAMGNAIPAVKAAAQVQTATNAQDGVAKAIRQWALSD</sequence>
<dbReference type="Pfam" id="PF08282">
    <property type="entry name" value="Hydrolase_3"/>
    <property type="match status" value="1"/>
</dbReference>
<keyword evidence="1" id="KW-0378">Hydrolase</keyword>
<dbReference type="PANTHER" id="PTHR10000">
    <property type="entry name" value="PHOSPHOSERINE PHOSPHATASE"/>
    <property type="match status" value="1"/>
</dbReference>
<dbReference type="PANTHER" id="PTHR10000:SF8">
    <property type="entry name" value="HAD SUPERFAMILY HYDROLASE-LIKE, TYPE 3"/>
    <property type="match status" value="1"/>
</dbReference>
<name>A0ABW4EBC6_9LACO</name>
<dbReference type="PROSITE" id="PS01229">
    <property type="entry name" value="COF_2"/>
    <property type="match status" value="1"/>
</dbReference>
<evidence type="ECO:0000313" key="1">
    <source>
        <dbReference type="EMBL" id="MFD1486064.1"/>
    </source>
</evidence>
<evidence type="ECO:0000313" key="2">
    <source>
        <dbReference type="Proteomes" id="UP001597252"/>
    </source>
</evidence>
<dbReference type="EC" id="3.1.3.23" evidence="1"/>
<comment type="caution">
    <text evidence="1">The sequence shown here is derived from an EMBL/GenBank/DDBJ whole genome shotgun (WGS) entry which is preliminary data.</text>
</comment>